<name>A0ABP8X1A6_9ACTN</name>
<sequence length="341" mass="35612">MGADATEVVGLYGDPDATWSIAVDLGLLAAVRPEDLEERAAAMVAAHLHLGPTPEVLVSDVEDERQAAVVQAYRPGDPLVRLVLAPDGRRLLVAAHHGAVDGLGLLGVARTVLDLDLRCGARGIGDRSSPTGFLLSSVRRVGEALLAPPLRFGGDGSPAEVGEHVTARELPPTRRGTAALATSVLAAHRRLHPGARGRAVLAVGASRRTDPRPRPDRQTAYLRLRLPPGTPGEQVAAALATVPPEPDFPETSAGGLGPLATRALRGRLGATATLSNLGSVEGQLRSVAMYPALNGPRAVGVGLASTALTMTLTLRTRRSDLDRAGHDRLLALIVDELLRDQ</sequence>
<evidence type="ECO:0000313" key="1">
    <source>
        <dbReference type="EMBL" id="GAA4697652.1"/>
    </source>
</evidence>
<dbReference type="RefSeq" id="WP_345271685.1">
    <property type="nucleotide sequence ID" value="NZ_BAABIM010000005.1"/>
</dbReference>
<proteinExistence type="predicted"/>
<dbReference type="Proteomes" id="UP001500621">
    <property type="component" value="Unassembled WGS sequence"/>
</dbReference>
<organism evidence="1 2">
    <name type="scientific">Nocardioides nanhaiensis</name>
    <dbReference type="NCBI Taxonomy" id="1476871"/>
    <lineage>
        <taxon>Bacteria</taxon>
        <taxon>Bacillati</taxon>
        <taxon>Actinomycetota</taxon>
        <taxon>Actinomycetes</taxon>
        <taxon>Propionibacteriales</taxon>
        <taxon>Nocardioidaceae</taxon>
        <taxon>Nocardioides</taxon>
    </lineage>
</organism>
<evidence type="ECO:0000313" key="2">
    <source>
        <dbReference type="Proteomes" id="UP001500621"/>
    </source>
</evidence>
<reference evidence="2" key="1">
    <citation type="journal article" date="2019" name="Int. J. Syst. Evol. Microbiol.">
        <title>The Global Catalogue of Microorganisms (GCM) 10K type strain sequencing project: providing services to taxonomists for standard genome sequencing and annotation.</title>
        <authorList>
            <consortium name="The Broad Institute Genomics Platform"/>
            <consortium name="The Broad Institute Genome Sequencing Center for Infectious Disease"/>
            <person name="Wu L."/>
            <person name="Ma J."/>
        </authorList>
    </citation>
    <scope>NUCLEOTIDE SEQUENCE [LARGE SCALE GENOMIC DNA]</scope>
    <source>
        <strain evidence="2">JCM 18127</strain>
    </source>
</reference>
<protein>
    <recommendedName>
        <fullName evidence="3">Condensation domain-containing protein</fullName>
    </recommendedName>
</protein>
<gene>
    <name evidence="1" type="ORF">GCM10023226_40160</name>
</gene>
<comment type="caution">
    <text evidence="1">The sequence shown here is derived from an EMBL/GenBank/DDBJ whole genome shotgun (WGS) entry which is preliminary data.</text>
</comment>
<accession>A0ABP8X1A6</accession>
<evidence type="ECO:0008006" key="3">
    <source>
        <dbReference type="Google" id="ProtNLM"/>
    </source>
</evidence>
<keyword evidence="2" id="KW-1185">Reference proteome</keyword>
<dbReference type="EMBL" id="BAABIM010000005">
    <property type="protein sequence ID" value="GAA4697652.1"/>
    <property type="molecule type" value="Genomic_DNA"/>
</dbReference>